<dbReference type="RefSeq" id="YP_001031324.1">
    <property type="nucleotide sequence ID" value="NC_008991.1"/>
</dbReference>
<organism evidence="1 2">
    <name type="scientific">Ichnoviriform fugitivi</name>
    <dbReference type="NCBI Taxonomy" id="265522"/>
    <lineage>
        <taxon>Viruses</taxon>
        <taxon>Viruses incertae sedis</taxon>
        <taxon>Polydnaviriformidae</taxon>
        <taxon>Ichnoviriform</taxon>
    </lineage>
</organism>
<reference evidence="1 2" key="1">
    <citation type="journal article" date="2007" name="Virology">
        <title>Shared and species-specific features among ichnovirus genomes.</title>
        <authorList>
            <person name="Tanaka K."/>
            <person name="Lapointe R."/>
            <person name="Barney W.E."/>
            <person name="Makkay A.M."/>
            <person name="Stoltz D."/>
            <person name="Cusson M."/>
            <person name="Webb B.A."/>
        </authorList>
    </citation>
    <scope>NUCLEOTIDE SEQUENCE [LARGE SCALE GENOMIC DNA]</scope>
</reference>
<protein>
    <submittedName>
        <fullName evidence="1">D7.1</fullName>
    </submittedName>
</protein>
<dbReference type="GeneID" id="5076373"/>
<evidence type="ECO:0000313" key="1">
    <source>
        <dbReference type="EMBL" id="BAF45729.1"/>
    </source>
</evidence>
<evidence type="ECO:0000313" key="2">
    <source>
        <dbReference type="Proteomes" id="UP000204242"/>
    </source>
</evidence>
<proteinExistence type="predicted"/>
<name>A2Q0L4_9VIRU</name>
<dbReference type="Proteomes" id="UP000204242">
    <property type="component" value="Genome"/>
</dbReference>
<dbReference type="KEGG" id="vg:5076373"/>
<accession>A2Q0L4</accession>
<sequence length="117" mass="13002">MASYCRRSPITGSTCTTCMTIETANDGFKVSARLRVCSVVSINRLCSTMPTVIVIKYFHDFEIIRCSTVGCSRGKPFHATHCLSSTLIELGFHSTTREAWAILHWVLIQLVLSILCS</sequence>
<dbReference type="EMBL" id="AB291201">
    <property type="protein sequence ID" value="BAF45729.1"/>
    <property type="molecule type" value="Genomic_DNA"/>
</dbReference>